<dbReference type="InterPro" id="IPR003431">
    <property type="entry name" value="B-propeller_Phytase"/>
</dbReference>
<dbReference type="RefSeq" id="WP_183331122.1">
    <property type="nucleotide sequence ID" value="NZ_JACHZF010000011.1"/>
</dbReference>
<reference evidence="2 3" key="1">
    <citation type="submission" date="2020-08" db="EMBL/GenBank/DDBJ databases">
        <title>Genomic Encyclopedia of Archaeal and Bacterial Type Strains, Phase II (KMG-II): from individual species to whole genera.</title>
        <authorList>
            <person name="Goeker M."/>
        </authorList>
    </citation>
    <scope>NUCLEOTIDE SEQUENCE [LARGE SCALE GENOMIC DNA]</scope>
    <source>
        <strain evidence="2 3">5AG</strain>
    </source>
</reference>
<dbReference type="EC" id="3.1.3.8" evidence="2"/>
<name>A0A7W5K2X2_9GAMM</name>
<dbReference type="PROSITE" id="PS51662">
    <property type="entry name" value="BP_PHYTASE"/>
    <property type="match status" value="1"/>
</dbReference>
<dbReference type="SUPFAM" id="SSF50956">
    <property type="entry name" value="Thermostable phytase (3-phytase)"/>
    <property type="match status" value="1"/>
</dbReference>
<dbReference type="InterPro" id="IPR011042">
    <property type="entry name" value="6-blade_b-propeller_TolB-like"/>
</dbReference>
<evidence type="ECO:0000313" key="3">
    <source>
        <dbReference type="Proteomes" id="UP000553442"/>
    </source>
</evidence>
<accession>A0A7W5K2X2</accession>
<keyword evidence="2" id="KW-0378">Hydrolase</keyword>
<sequence>MVTAAPSVPFVLTARVETTPVESPGDAADDSAIWFNRVSPGESRVLATDKLRGLEVYDLHGRNVQSLPLGRLNNVDLRQDVPMRGGYMDLAVATHRDELGLAVFEIQDSGLVRFLGLARTGLEEIYGVCLYRYGEQLHVFSNGKDGRYMQHRLEVSDSGPEVTLLREFRLDSQPEGCVVDDPSGRLFMGEESVGVWVMAASPDAALDRELVIRAEAPLAADIEGLALHGSEFLLVSSQGNHRFAVLEATPPYRLRGIFRIDHDSAAGIGHVRDTDGVEVSAHDFGPGFRQGLVVVQDGDNAPRNQNFKYLAWAQIAEVLGLDDAIGQARRR</sequence>
<dbReference type="Gene3D" id="2.120.10.30">
    <property type="entry name" value="TolB, C-terminal domain"/>
    <property type="match status" value="1"/>
</dbReference>
<gene>
    <name evidence="2" type="ORF">BDK63_001832</name>
</gene>
<proteinExistence type="predicted"/>
<keyword evidence="3" id="KW-1185">Reference proteome</keyword>
<comment type="caution">
    <text evidence="2">The sequence shown here is derived from an EMBL/GenBank/DDBJ whole genome shotgun (WGS) entry which is preliminary data.</text>
</comment>
<dbReference type="AlphaFoldDB" id="A0A7W5K2X2"/>
<organism evidence="2 3">
    <name type="scientific">Halomonas campaniensis</name>
    <dbReference type="NCBI Taxonomy" id="213554"/>
    <lineage>
        <taxon>Bacteria</taxon>
        <taxon>Pseudomonadati</taxon>
        <taxon>Pseudomonadota</taxon>
        <taxon>Gammaproteobacteria</taxon>
        <taxon>Oceanospirillales</taxon>
        <taxon>Halomonadaceae</taxon>
        <taxon>Halomonas</taxon>
    </lineage>
</organism>
<dbReference type="Pfam" id="PF02333">
    <property type="entry name" value="Phytase"/>
    <property type="match status" value="1"/>
</dbReference>
<feature type="domain" description="BPP" evidence="1">
    <location>
        <begin position="2"/>
        <end position="319"/>
    </location>
</feature>
<evidence type="ECO:0000313" key="2">
    <source>
        <dbReference type="EMBL" id="MBB3330957.1"/>
    </source>
</evidence>
<dbReference type="GO" id="GO:0016158">
    <property type="term" value="F:inositol hexakisphosphate 3-phosphatase activity"/>
    <property type="evidence" value="ECO:0007669"/>
    <property type="project" value="UniProtKB-EC"/>
</dbReference>
<dbReference type="Proteomes" id="UP000553442">
    <property type="component" value="Unassembled WGS sequence"/>
</dbReference>
<evidence type="ECO:0000259" key="1">
    <source>
        <dbReference type="PROSITE" id="PS51662"/>
    </source>
</evidence>
<dbReference type="EMBL" id="JACHZF010000011">
    <property type="protein sequence ID" value="MBB3330957.1"/>
    <property type="molecule type" value="Genomic_DNA"/>
</dbReference>
<protein>
    <submittedName>
        <fullName evidence="2">3-phytase</fullName>
        <ecNumber evidence="2">3.1.3.8</ecNumber>
    </submittedName>
</protein>